<evidence type="ECO:0000256" key="2">
    <source>
        <dbReference type="ARBA" id="ARBA00023194"/>
    </source>
</evidence>
<dbReference type="InterPro" id="IPR026992">
    <property type="entry name" value="DIOX_N"/>
</dbReference>
<keyword evidence="6" id="KW-1185">Reference proteome</keyword>
<comment type="caution">
    <text evidence="5">The sequence shown here is derived from an EMBL/GenBank/DDBJ whole genome shotgun (WGS) entry which is preliminary data.</text>
</comment>
<dbReference type="EMBL" id="BMKV01000002">
    <property type="protein sequence ID" value="GGI76811.1"/>
    <property type="molecule type" value="Genomic_DNA"/>
</dbReference>
<reference evidence="6" key="1">
    <citation type="journal article" date="2019" name="Int. J. Syst. Evol. Microbiol.">
        <title>The Global Catalogue of Microorganisms (GCM) 10K type strain sequencing project: providing services to taxonomists for standard genome sequencing and annotation.</title>
        <authorList>
            <consortium name="The Broad Institute Genomics Platform"/>
            <consortium name="The Broad Institute Genome Sequencing Center for Infectious Disease"/>
            <person name="Wu L."/>
            <person name="Ma J."/>
        </authorList>
    </citation>
    <scope>NUCLEOTIDE SEQUENCE [LARGE SCALE GENOMIC DNA]</scope>
    <source>
        <strain evidence="6">CGMCC 1.3601</strain>
    </source>
</reference>
<keyword evidence="3" id="KW-0479">Metal-binding</keyword>
<dbReference type="RefSeq" id="WP_188728597.1">
    <property type="nucleotide sequence ID" value="NZ_BMKV01000002.1"/>
</dbReference>
<dbReference type="PRINTS" id="PR00682">
    <property type="entry name" value="IPNSYNTHASE"/>
</dbReference>
<keyword evidence="3" id="KW-0560">Oxidoreductase</keyword>
<gene>
    <name evidence="5" type="ORF">GCM10007175_12300</name>
</gene>
<accession>A0ABQ2CDL3</accession>
<dbReference type="PROSITE" id="PS51471">
    <property type="entry name" value="FE2OG_OXY"/>
    <property type="match status" value="1"/>
</dbReference>
<dbReference type="Gene3D" id="2.60.120.330">
    <property type="entry name" value="B-lactam Antibiotic, Isopenicillin N Synthase, Chain"/>
    <property type="match status" value="1"/>
</dbReference>
<feature type="domain" description="Fe2OG dioxygenase" evidence="4">
    <location>
        <begin position="175"/>
        <end position="278"/>
    </location>
</feature>
<name>A0ABQ2CDL3_9MICC</name>
<dbReference type="InterPro" id="IPR005123">
    <property type="entry name" value="Oxoglu/Fe-dep_dioxygenase_dom"/>
</dbReference>
<organism evidence="5 6">
    <name type="scientific">Pseudarthrobacter scleromae</name>
    <dbReference type="NCBI Taxonomy" id="158897"/>
    <lineage>
        <taxon>Bacteria</taxon>
        <taxon>Bacillati</taxon>
        <taxon>Actinomycetota</taxon>
        <taxon>Actinomycetes</taxon>
        <taxon>Micrococcales</taxon>
        <taxon>Micrococcaceae</taxon>
        <taxon>Pseudarthrobacter</taxon>
    </lineage>
</organism>
<evidence type="ECO:0000313" key="6">
    <source>
        <dbReference type="Proteomes" id="UP000658754"/>
    </source>
</evidence>
<dbReference type="Pfam" id="PF14226">
    <property type="entry name" value="DIOX_N"/>
    <property type="match status" value="1"/>
</dbReference>
<dbReference type="SUPFAM" id="SSF51197">
    <property type="entry name" value="Clavaminate synthase-like"/>
    <property type="match status" value="1"/>
</dbReference>
<evidence type="ECO:0000313" key="5">
    <source>
        <dbReference type="EMBL" id="GGI76811.1"/>
    </source>
</evidence>
<dbReference type="Pfam" id="PF03171">
    <property type="entry name" value="2OG-FeII_Oxy"/>
    <property type="match status" value="1"/>
</dbReference>
<comment type="pathway">
    <text evidence="1">Antibiotic biosynthesis.</text>
</comment>
<evidence type="ECO:0000259" key="4">
    <source>
        <dbReference type="PROSITE" id="PS51471"/>
    </source>
</evidence>
<dbReference type="InterPro" id="IPR044861">
    <property type="entry name" value="IPNS-like_FE2OG_OXY"/>
</dbReference>
<protein>
    <submittedName>
        <fullName evidence="5">2OG-Fe(II) oxygenase</fullName>
    </submittedName>
</protein>
<dbReference type="InterPro" id="IPR027443">
    <property type="entry name" value="IPNS-like_sf"/>
</dbReference>
<dbReference type="InterPro" id="IPR050231">
    <property type="entry name" value="Iron_ascorbate_oxido_reductase"/>
</dbReference>
<comment type="similarity">
    <text evidence="3">Belongs to the iron/ascorbate-dependent oxidoreductase family.</text>
</comment>
<keyword evidence="2" id="KW-0045">Antibiotic biosynthesis</keyword>
<dbReference type="Proteomes" id="UP000658754">
    <property type="component" value="Unassembled WGS sequence"/>
</dbReference>
<evidence type="ECO:0000256" key="1">
    <source>
        <dbReference type="ARBA" id="ARBA00004792"/>
    </source>
</evidence>
<proteinExistence type="inferred from homology"/>
<dbReference type="PANTHER" id="PTHR47990">
    <property type="entry name" value="2-OXOGLUTARATE (2OG) AND FE(II)-DEPENDENT OXYGENASE SUPERFAMILY PROTEIN-RELATED"/>
    <property type="match status" value="1"/>
</dbReference>
<sequence>MSIASKQIAFSEIPVIDIENLVNGTDAEGVSRKVGKVCEEVGFFYVKNHGVPQELIDRVYKATKEFFELPQEIKDRLHVAKSGPTLRGYIPPYGENADPKKTRDLKEVFDYGVHEEKVSPFFGPNPMPTEEELPGFKEACEEYHDAMMALARKLVSAFAISLDLPADYFEKMQQHPITIQRLLHYPSQQGEVTEAEIGIGAHTDYGFLTILSQDAVGGLQVRNSEGEWISAPPIEGAFVINIGDLVQTMTNGRYSSTLHRVINTSGVARYSIPFFIDLDYTAVVDVVPTCKDENNLSETAPFTCGEYKYGRFVDVYPHLQETDKELTSAS</sequence>
<evidence type="ECO:0000256" key="3">
    <source>
        <dbReference type="RuleBase" id="RU003682"/>
    </source>
</evidence>
<keyword evidence="3" id="KW-0408">Iron</keyword>